<organism evidence="1 2">
    <name type="scientific">Methylorubrum populi</name>
    <dbReference type="NCBI Taxonomy" id="223967"/>
    <lineage>
        <taxon>Bacteria</taxon>
        <taxon>Pseudomonadati</taxon>
        <taxon>Pseudomonadota</taxon>
        <taxon>Alphaproteobacteria</taxon>
        <taxon>Hyphomicrobiales</taxon>
        <taxon>Methylobacteriaceae</taxon>
        <taxon>Methylorubrum</taxon>
    </lineage>
</organism>
<dbReference type="Proteomes" id="UP000469949">
    <property type="component" value="Unassembled WGS sequence"/>
</dbReference>
<protein>
    <submittedName>
        <fullName evidence="1">Uncharacterized protein</fullName>
    </submittedName>
</protein>
<reference evidence="1 2" key="1">
    <citation type="submission" date="2019-10" db="EMBL/GenBank/DDBJ databases">
        <title>Draft Genome Sequence of the Caffeine Degrading Methylotroph Methylorubrum populi PINKEL.</title>
        <authorList>
            <person name="Dawson S.C."/>
            <person name="Zhang X."/>
            <person name="Wright M.E."/>
            <person name="Sharma G."/>
            <person name="Langner J.T."/>
            <person name="Ditty J.L."/>
            <person name="Subuyuj G.A."/>
        </authorList>
    </citation>
    <scope>NUCLEOTIDE SEQUENCE [LARGE SCALE GENOMIC DNA]</scope>
    <source>
        <strain evidence="1 2">Pinkel</strain>
    </source>
</reference>
<proteinExistence type="predicted"/>
<dbReference type="RefSeq" id="WP_182554496.1">
    <property type="nucleotide sequence ID" value="NZ_CP136837.1"/>
</dbReference>
<gene>
    <name evidence="1" type="ORF">F8B43_5536</name>
</gene>
<accession>A0A833J352</accession>
<comment type="caution">
    <text evidence="1">The sequence shown here is derived from an EMBL/GenBank/DDBJ whole genome shotgun (WGS) entry which is preliminary data.</text>
</comment>
<dbReference type="EMBL" id="WEKV01000020">
    <property type="protein sequence ID" value="KAB7782781.1"/>
    <property type="molecule type" value="Genomic_DNA"/>
</dbReference>
<dbReference type="AlphaFoldDB" id="A0A833J352"/>
<sequence length="84" mass="9422">MSESDPTAASPDTAEVIAARRREMAVEHLLFGALRHLAGRHPGMLDELEDSLPHLWDRSEGTARDDEAVREIARRFIKSLRAES</sequence>
<evidence type="ECO:0000313" key="1">
    <source>
        <dbReference type="EMBL" id="KAB7782781.1"/>
    </source>
</evidence>
<name>A0A833J352_9HYPH</name>
<evidence type="ECO:0000313" key="2">
    <source>
        <dbReference type="Proteomes" id="UP000469949"/>
    </source>
</evidence>